<reference evidence="2 3" key="1">
    <citation type="submission" date="2016-10" db="EMBL/GenBank/DDBJ databases">
        <authorList>
            <person name="de Groot N.N."/>
        </authorList>
    </citation>
    <scope>NUCLEOTIDE SEQUENCE [LARGE SCALE GENOMIC DNA]</scope>
    <source>
        <strain evidence="2 3">DSM 21771</strain>
    </source>
</reference>
<name>A0A1G8J7B7_9BACI</name>
<evidence type="ECO:0000313" key="2">
    <source>
        <dbReference type="EMBL" id="SDI26887.1"/>
    </source>
</evidence>
<dbReference type="Proteomes" id="UP000198853">
    <property type="component" value="Unassembled WGS sequence"/>
</dbReference>
<keyword evidence="3" id="KW-1185">Reference proteome</keyword>
<evidence type="ECO:0000256" key="1">
    <source>
        <dbReference type="SAM" id="MobiDB-lite"/>
    </source>
</evidence>
<dbReference type="EMBL" id="FNEN01000001">
    <property type="protein sequence ID" value="SDI26887.1"/>
    <property type="molecule type" value="Genomic_DNA"/>
</dbReference>
<accession>A0A1G8J7B7</accession>
<gene>
    <name evidence="2" type="ORF">SAMN04488123_10160</name>
</gene>
<dbReference type="OrthoDB" id="2988570at2"/>
<sequence>MTRTIGNIGILNMLHTKEENLENIERIGNVGIAIIRKGNGHLLQKLNVGNIGVVKEVEENYKVIQGGLTINESYLEQLVEPLRAFVQGALIVEKDVKAETFRERVDDIQLQGGAIVPNEIRGAIESKLGDIKGSVIGYEQMPEMFIGEHTVTKQMLMHYDQPITLISTGMLTFADDVDPKDIDDHIETLYITGVVELRERLEPVVRAKMATGGAAGDFEVIPDGYYHVREKWKLNQKTLKRLPHNKLFSHDPIIFSADISREQLAEKISNIHSHSYIIVPEHLEDLLIERCDRLETDIISYEKEYLHVEEVETWNNEALLNLDETVSMIVDGTLTFAADVTKEALQNVVSSIGNFGKIIVTDQQLLHVKRLVEDGDGKVTTESSEEEGMGNIGTLTL</sequence>
<protein>
    <submittedName>
        <fullName evidence="2">Uncharacterized protein</fullName>
    </submittedName>
</protein>
<evidence type="ECO:0000313" key="3">
    <source>
        <dbReference type="Proteomes" id="UP000198853"/>
    </source>
</evidence>
<proteinExistence type="predicted"/>
<dbReference type="AlphaFoldDB" id="A0A1G8J7B7"/>
<dbReference type="RefSeq" id="WP_090395562.1">
    <property type="nucleotide sequence ID" value="NZ_FNEN01000001.1"/>
</dbReference>
<feature type="region of interest" description="Disordered" evidence="1">
    <location>
        <begin position="377"/>
        <end position="397"/>
    </location>
</feature>
<organism evidence="2 3">
    <name type="scientific">Natribacillus halophilus</name>
    <dbReference type="NCBI Taxonomy" id="549003"/>
    <lineage>
        <taxon>Bacteria</taxon>
        <taxon>Bacillati</taxon>
        <taxon>Bacillota</taxon>
        <taxon>Bacilli</taxon>
        <taxon>Bacillales</taxon>
        <taxon>Bacillaceae</taxon>
        <taxon>Natribacillus</taxon>
    </lineage>
</organism>